<dbReference type="PROSITE" id="PS51071">
    <property type="entry name" value="HTH_RPIR"/>
    <property type="match status" value="1"/>
</dbReference>
<dbReference type="CDD" id="cd05013">
    <property type="entry name" value="SIS_RpiR"/>
    <property type="match status" value="1"/>
</dbReference>
<keyword evidence="6" id="KW-0413">Isomerase</keyword>
<dbReference type="PANTHER" id="PTHR30514">
    <property type="entry name" value="GLUCOKINASE"/>
    <property type="match status" value="1"/>
</dbReference>
<keyword evidence="3" id="KW-0804">Transcription</keyword>
<keyword evidence="7" id="KW-1185">Reference proteome</keyword>
<evidence type="ECO:0000256" key="2">
    <source>
        <dbReference type="ARBA" id="ARBA00023125"/>
    </source>
</evidence>
<evidence type="ECO:0000313" key="7">
    <source>
        <dbReference type="Proteomes" id="UP000242754"/>
    </source>
</evidence>
<dbReference type="SUPFAM" id="SSF53697">
    <property type="entry name" value="SIS domain"/>
    <property type="match status" value="1"/>
</dbReference>
<evidence type="ECO:0000256" key="1">
    <source>
        <dbReference type="ARBA" id="ARBA00023015"/>
    </source>
</evidence>
<dbReference type="InterPro" id="IPR009057">
    <property type="entry name" value="Homeodomain-like_sf"/>
</dbReference>
<dbReference type="EMBL" id="FJNE01000003">
    <property type="protein sequence ID" value="CZQ90937.1"/>
    <property type="molecule type" value="Genomic_DNA"/>
</dbReference>
<keyword evidence="1" id="KW-0805">Transcription regulation</keyword>
<dbReference type="Pfam" id="PF01380">
    <property type="entry name" value="SIS"/>
    <property type="match status" value="1"/>
</dbReference>
<protein>
    <submittedName>
        <fullName evidence="6">Sugar isomerase (Sis)</fullName>
    </submittedName>
</protein>
<dbReference type="AlphaFoldDB" id="A0A143YKN0"/>
<dbReference type="InterPro" id="IPR035472">
    <property type="entry name" value="RpiR-like_SIS"/>
</dbReference>
<proteinExistence type="predicted"/>
<dbReference type="InterPro" id="IPR046348">
    <property type="entry name" value="SIS_dom_sf"/>
</dbReference>
<dbReference type="InterPro" id="IPR001347">
    <property type="entry name" value="SIS_dom"/>
</dbReference>
<dbReference type="GO" id="GO:0097367">
    <property type="term" value="F:carbohydrate derivative binding"/>
    <property type="evidence" value="ECO:0007669"/>
    <property type="project" value="InterPro"/>
</dbReference>
<keyword evidence="2" id="KW-0238">DNA-binding</keyword>
<organism evidence="6 7">
    <name type="scientific">Trichococcus palustris</name>
    <dbReference type="NCBI Taxonomy" id="140314"/>
    <lineage>
        <taxon>Bacteria</taxon>
        <taxon>Bacillati</taxon>
        <taxon>Bacillota</taxon>
        <taxon>Bacilli</taxon>
        <taxon>Lactobacillales</taxon>
        <taxon>Carnobacteriaceae</taxon>
        <taxon>Trichococcus</taxon>
    </lineage>
</organism>
<evidence type="ECO:0000259" key="5">
    <source>
        <dbReference type="PROSITE" id="PS51464"/>
    </source>
</evidence>
<dbReference type="SUPFAM" id="SSF46689">
    <property type="entry name" value="Homeodomain-like"/>
    <property type="match status" value="1"/>
</dbReference>
<dbReference type="GO" id="GO:0003677">
    <property type="term" value="F:DNA binding"/>
    <property type="evidence" value="ECO:0007669"/>
    <property type="project" value="UniProtKB-KW"/>
</dbReference>
<dbReference type="PANTHER" id="PTHR30514:SF1">
    <property type="entry name" value="HTH-TYPE TRANSCRIPTIONAL REGULATOR HEXR-RELATED"/>
    <property type="match status" value="1"/>
</dbReference>
<evidence type="ECO:0000313" key="6">
    <source>
        <dbReference type="EMBL" id="CZQ90937.1"/>
    </source>
</evidence>
<dbReference type="GO" id="GO:0016853">
    <property type="term" value="F:isomerase activity"/>
    <property type="evidence" value="ECO:0007669"/>
    <property type="project" value="UniProtKB-KW"/>
</dbReference>
<dbReference type="Proteomes" id="UP000242754">
    <property type="component" value="Unassembled WGS sequence"/>
</dbReference>
<accession>A0A143YKN0</accession>
<feature type="domain" description="SIS" evidence="5">
    <location>
        <begin position="142"/>
        <end position="283"/>
    </location>
</feature>
<dbReference type="InterPro" id="IPR036388">
    <property type="entry name" value="WH-like_DNA-bd_sf"/>
</dbReference>
<feature type="domain" description="HTH rpiR-type" evidence="4">
    <location>
        <begin position="35"/>
        <end position="111"/>
    </location>
</feature>
<evidence type="ECO:0000256" key="3">
    <source>
        <dbReference type="ARBA" id="ARBA00023163"/>
    </source>
</evidence>
<dbReference type="InterPro" id="IPR000281">
    <property type="entry name" value="HTH_RpiR"/>
</dbReference>
<dbReference type="PROSITE" id="PS51464">
    <property type="entry name" value="SIS"/>
    <property type="match status" value="1"/>
</dbReference>
<gene>
    <name evidence="6" type="ORF">Tpal_1333</name>
</gene>
<name>A0A143YKN0_9LACT</name>
<dbReference type="InterPro" id="IPR047640">
    <property type="entry name" value="RpiR-like"/>
</dbReference>
<dbReference type="Pfam" id="PF01418">
    <property type="entry name" value="HTH_6"/>
    <property type="match status" value="1"/>
</dbReference>
<dbReference type="Gene3D" id="3.40.50.10490">
    <property type="entry name" value="Glucose-6-phosphate isomerase like protein, domain 1"/>
    <property type="match status" value="1"/>
</dbReference>
<sequence>MEKFFVFFECSVKMDKKKSEQTYSARSKDSVHYKRGFYVFNQENVKLLTNTELKVYEYIVQHSQKVIRMSVREIASETHVSPATVTRTISKLGFENIWECKLYLKETDNRKHNKKVFETSEIVEEFFSRSMQTEYEEKIQAAVKMIANSDTALFFGIGTSGLIAAYASRQFSNLGQSTFHIQDFSYPFHLISRQYRNTVAIIMSVSGETDIMLRKVADLKGLDSKIISITNSSTNTLAKQSDINFAYHLTPEYVDEEVNVTSQLPAVFIVETLARRNYNYTQKMRNEQR</sequence>
<dbReference type="GO" id="GO:1901135">
    <property type="term" value="P:carbohydrate derivative metabolic process"/>
    <property type="evidence" value="ECO:0007669"/>
    <property type="project" value="InterPro"/>
</dbReference>
<evidence type="ECO:0000259" key="4">
    <source>
        <dbReference type="PROSITE" id="PS51071"/>
    </source>
</evidence>
<dbReference type="Gene3D" id="1.10.10.10">
    <property type="entry name" value="Winged helix-like DNA-binding domain superfamily/Winged helix DNA-binding domain"/>
    <property type="match status" value="1"/>
</dbReference>
<dbReference type="GO" id="GO:0003700">
    <property type="term" value="F:DNA-binding transcription factor activity"/>
    <property type="evidence" value="ECO:0007669"/>
    <property type="project" value="InterPro"/>
</dbReference>
<reference evidence="6 7" key="1">
    <citation type="submission" date="2016-02" db="EMBL/GenBank/DDBJ databases">
        <authorList>
            <person name="Wen L."/>
            <person name="He K."/>
            <person name="Yang H."/>
        </authorList>
    </citation>
    <scope>NUCLEOTIDE SEQUENCE [LARGE SCALE GENOMIC DNA]</scope>
    <source>
        <strain evidence="6">Trichococcus palustris</strain>
    </source>
</reference>
<dbReference type="STRING" id="140314.SAMN04488076_1423"/>